<accession>A0A2U1SSV0</accession>
<keyword evidence="6" id="KW-1185">Reference proteome</keyword>
<comment type="similarity">
    <text evidence="4">Belongs to the MT-A70-like family.</text>
</comment>
<dbReference type="InterPro" id="IPR007757">
    <property type="entry name" value="MT-A70-like"/>
</dbReference>
<organism evidence="5 6">
    <name type="scientific">Methylosinus sporium</name>
    <dbReference type="NCBI Taxonomy" id="428"/>
    <lineage>
        <taxon>Bacteria</taxon>
        <taxon>Pseudomonadati</taxon>
        <taxon>Pseudomonadota</taxon>
        <taxon>Alphaproteobacteria</taxon>
        <taxon>Hyphomicrobiales</taxon>
        <taxon>Methylocystaceae</taxon>
        <taxon>Methylosinus</taxon>
    </lineage>
</organism>
<keyword evidence="1 5" id="KW-0489">Methyltransferase</keyword>
<dbReference type="AlphaFoldDB" id="A0A2U1SSV0"/>
<dbReference type="InterPro" id="IPR029063">
    <property type="entry name" value="SAM-dependent_MTases_sf"/>
</dbReference>
<evidence type="ECO:0000256" key="4">
    <source>
        <dbReference type="PROSITE-ProRule" id="PRU00489"/>
    </source>
</evidence>
<sequence length="189" mass="21077">MKNWLFDPLTPFCADILCVDPPSDFENYSAAGETKGPRAQYATMSDDEIAALPVGDLASGDAWFFLWATAPKLPTNLIWLKKWGFKFVTMIVWHKVTAAGKNAVGCGYVARSMQEPVLIGKVGSPPYRTALPGILPGVRREHSRKPEEFYAAVDRFADPGARKVDLFARQSRRGWVAWGNERTKFDPPE</sequence>
<dbReference type="RefSeq" id="WP_108916447.1">
    <property type="nucleotide sequence ID" value="NZ_BGJY01000018.1"/>
</dbReference>
<evidence type="ECO:0000313" key="6">
    <source>
        <dbReference type="Proteomes" id="UP000245137"/>
    </source>
</evidence>
<keyword evidence="3" id="KW-0949">S-adenosyl-L-methionine</keyword>
<comment type="caution">
    <text evidence="5">The sequence shown here is derived from an EMBL/GenBank/DDBJ whole genome shotgun (WGS) entry which is preliminary data.</text>
</comment>
<gene>
    <name evidence="5" type="ORF">C5689_06415</name>
</gene>
<dbReference type="Proteomes" id="UP000245137">
    <property type="component" value="Unassembled WGS sequence"/>
</dbReference>
<evidence type="ECO:0000256" key="2">
    <source>
        <dbReference type="ARBA" id="ARBA00022679"/>
    </source>
</evidence>
<dbReference type="SUPFAM" id="SSF53335">
    <property type="entry name" value="S-adenosyl-L-methionine-dependent methyltransferases"/>
    <property type="match status" value="1"/>
</dbReference>
<proteinExistence type="inferred from homology"/>
<reference evidence="5 6" key="1">
    <citation type="journal article" date="2018" name="Appl. Microbiol. Biotechnol.">
        <title>Co-cultivation of the strictly anaerobic methanogen Methanosarcina barkeri with aerobic methanotrophs in an oxygen-limited membrane bioreactor.</title>
        <authorList>
            <person name="In 't Zandt M.H."/>
            <person name="van den Bosch T.J.M."/>
            <person name="Rijkers R."/>
            <person name="van Kessel M.A.H.J."/>
            <person name="Jetten M.S.M."/>
            <person name="Welte C.U."/>
        </authorList>
    </citation>
    <scope>NUCLEOTIDE SEQUENCE [LARGE SCALE GENOMIC DNA]</scope>
    <source>
        <strain evidence="5 6">DSM 17706</strain>
    </source>
</reference>
<dbReference type="GO" id="GO:0008168">
    <property type="term" value="F:methyltransferase activity"/>
    <property type="evidence" value="ECO:0007669"/>
    <property type="project" value="UniProtKB-KW"/>
</dbReference>
<dbReference type="PANTHER" id="PTHR12829:SF7">
    <property type="entry name" value="N6-ADENOSINE-METHYLTRANSFERASE CATALYTIC SUBUNIT"/>
    <property type="match status" value="1"/>
</dbReference>
<dbReference type="PANTHER" id="PTHR12829">
    <property type="entry name" value="N6-ADENOSINE-METHYLTRANSFERASE"/>
    <property type="match status" value="1"/>
</dbReference>
<name>A0A2U1SSV0_METSR</name>
<protein>
    <submittedName>
        <fullName evidence="5">DNA methyltransferase</fullName>
    </submittedName>
</protein>
<dbReference type="GO" id="GO:0032259">
    <property type="term" value="P:methylation"/>
    <property type="evidence" value="ECO:0007669"/>
    <property type="project" value="UniProtKB-KW"/>
</dbReference>
<dbReference type="Pfam" id="PF05063">
    <property type="entry name" value="MT-A70"/>
    <property type="match status" value="1"/>
</dbReference>
<dbReference type="OrthoDB" id="9800596at2"/>
<dbReference type="EMBL" id="PUIV01000006">
    <property type="protein sequence ID" value="PWB94694.1"/>
    <property type="molecule type" value="Genomic_DNA"/>
</dbReference>
<keyword evidence="2 5" id="KW-0808">Transferase</keyword>
<evidence type="ECO:0000256" key="3">
    <source>
        <dbReference type="ARBA" id="ARBA00022691"/>
    </source>
</evidence>
<evidence type="ECO:0000313" key="5">
    <source>
        <dbReference type="EMBL" id="PWB94694.1"/>
    </source>
</evidence>
<evidence type="ECO:0000256" key="1">
    <source>
        <dbReference type="ARBA" id="ARBA00022603"/>
    </source>
</evidence>
<dbReference type="PROSITE" id="PS51143">
    <property type="entry name" value="MT_A70"/>
    <property type="match status" value="1"/>
</dbReference>